<dbReference type="Proteomes" id="UP000494178">
    <property type="component" value="Unassembled WGS sequence"/>
</dbReference>
<dbReference type="RefSeq" id="WP_172586221.1">
    <property type="nucleotide sequence ID" value="NZ_BLAN01000098.1"/>
</dbReference>
<name>A0A6F9XUN0_9LACO</name>
<comment type="caution">
    <text evidence="2">The sequence shown here is derived from an EMBL/GenBank/DDBJ whole genome shotgun (WGS) entry which is preliminary data.</text>
</comment>
<reference evidence="2" key="1">
    <citation type="submission" date="2019-10" db="EMBL/GenBank/DDBJ databases">
        <title>Lactobacillus agilis SY111 Whole Genome Sequencing Project.</title>
        <authorList>
            <person name="Suzuki S."/>
            <person name="Endo A."/>
            <person name="Maeno S."/>
            <person name="Shiwa Y."/>
            <person name="Matsutani M."/>
            <person name="Kajikawa A."/>
        </authorList>
    </citation>
    <scope>NUCLEOTIDE SEQUENCE</scope>
    <source>
        <strain evidence="2">SY111</strain>
    </source>
</reference>
<organism evidence="2">
    <name type="scientific">Ligilactobacillus agilis</name>
    <dbReference type="NCBI Taxonomy" id="1601"/>
    <lineage>
        <taxon>Bacteria</taxon>
        <taxon>Bacillati</taxon>
        <taxon>Bacillota</taxon>
        <taxon>Bacilli</taxon>
        <taxon>Lactobacillales</taxon>
        <taxon>Lactobacillaceae</taxon>
        <taxon>Ligilactobacillus</taxon>
    </lineage>
</organism>
<gene>
    <name evidence="2" type="ORF">SY111_14990</name>
</gene>
<feature type="domain" description="Replication initiation protein-like C-terminal" evidence="1">
    <location>
        <begin position="182"/>
        <end position="259"/>
    </location>
</feature>
<evidence type="ECO:0000259" key="1">
    <source>
        <dbReference type="Pfam" id="PF02486"/>
    </source>
</evidence>
<dbReference type="AlphaFoldDB" id="A0A6F9XUN0"/>
<dbReference type="EMBL" id="BLAN01000098">
    <property type="protein sequence ID" value="GET08875.1"/>
    <property type="molecule type" value="Genomic_DNA"/>
</dbReference>
<dbReference type="Pfam" id="PF02486">
    <property type="entry name" value="Rep_trans"/>
    <property type="match status" value="1"/>
</dbReference>
<evidence type="ECO:0000313" key="2">
    <source>
        <dbReference type="EMBL" id="GET08875.1"/>
    </source>
</evidence>
<protein>
    <recommendedName>
        <fullName evidence="1">Replication initiation protein-like C-terminal domain-containing protein</fullName>
    </recommendedName>
</protein>
<accession>A0A6F9XUN0</accession>
<proteinExistence type="predicted"/>
<dbReference type="InterPro" id="IPR003491">
    <property type="entry name" value="REP-like_C"/>
</dbReference>
<sequence>MPKSKLVNPYDELFQKLTAPSNRRSEGYNLHLASNFLTFDLKLGWSIDRITIVGKAREHMWYHNGTDVRDVDFKKLMKLNEGVYVKAVGETAWKIVDQFGENVAYIELLQFMPGYARIDFNPNKIKTIISESMKTFIHTAFIEPHFSRADVACDIIGVPDDFIADYRYIEPVTYKVFYSQKGDMETSYWGSRSSEQQIRLYNKKVEQQKKGKIVPQEIKTWWRFELQLRRGKANNWAGMVVDSLAKFNNPAYIRDLSNTESIMIDGLIANHKNWGIMSKKTKSKYKKLLNSANENDELTKAMIDIFELQQRKLKDELDTWLRGYDVTYD</sequence>